<keyword evidence="7" id="KW-0325">Glycoprotein</keyword>
<feature type="binding site" evidence="9">
    <location>
        <begin position="23"/>
        <end position="24"/>
    </location>
    <ligand>
        <name>FAD</name>
        <dbReference type="ChEBI" id="CHEBI:57692"/>
    </ligand>
</feature>
<dbReference type="Pfam" id="PF00732">
    <property type="entry name" value="GMC_oxred_N"/>
    <property type="match status" value="1"/>
</dbReference>
<evidence type="ECO:0000256" key="1">
    <source>
        <dbReference type="ARBA" id="ARBA00001974"/>
    </source>
</evidence>
<dbReference type="Gene3D" id="3.50.50.60">
    <property type="entry name" value="FAD/NAD(P)-binding domain"/>
    <property type="match status" value="1"/>
</dbReference>
<feature type="domain" description="Glucose-methanol-choline oxidoreductase N-terminal" evidence="11">
    <location>
        <begin position="92"/>
        <end position="115"/>
    </location>
</feature>
<keyword evidence="14" id="KW-1185">Reference proteome</keyword>
<evidence type="ECO:0000256" key="3">
    <source>
        <dbReference type="ARBA" id="ARBA00022630"/>
    </source>
</evidence>
<dbReference type="PANTHER" id="PTHR11552:SF201">
    <property type="entry name" value="GLUCOSE-METHANOL-CHOLINE OXIDOREDUCTASE N-TERMINAL DOMAIN-CONTAINING PROTEIN"/>
    <property type="match status" value="1"/>
</dbReference>
<evidence type="ECO:0000313" key="14">
    <source>
        <dbReference type="Proteomes" id="UP000297245"/>
    </source>
</evidence>
<name>A0A4S8MGD0_DENBC</name>
<protein>
    <submittedName>
        <fullName evidence="13">Alcohol oxidase</fullName>
    </submittedName>
</protein>
<evidence type="ECO:0000256" key="6">
    <source>
        <dbReference type="ARBA" id="ARBA00023002"/>
    </source>
</evidence>
<evidence type="ECO:0000256" key="9">
    <source>
        <dbReference type="PIRSR" id="PIRSR000137-2"/>
    </source>
</evidence>
<feature type="active site" description="Proton acceptor" evidence="8">
    <location>
        <position position="587"/>
    </location>
</feature>
<gene>
    <name evidence="13" type="ORF">K435DRAFT_963640</name>
</gene>
<evidence type="ECO:0000256" key="7">
    <source>
        <dbReference type="ARBA" id="ARBA00023180"/>
    </source>
</evidence>
<dbReference type="Gene3D" id="3.30.560.10">
    <property type="entry name" value="Glucose Oxidase, domain 3"/>
    <property type="match status" value="1"/>
</dbReference>
<dbReference type="EMBL" id="ML179093">
    <property type="protein sequence ID" value="THV01184.1"/>
    <property type="molecule type" value="Genomic_DNA"/>
</dbReference>
<proteinExistence type="inferred from homology"/>
<dbReference type="OrthoDB" id="269227at2759"/>
<evidence type="ECO:0000256" key="8">
    <source>
        <dbReference type="PIRSR" id="PIRSR000137-1"/>
    </source>
</evidence>
<dbReference type="GO" id="GO:0050660">
    <property type="term" value="F:flavin adenine dinucleotide binding"/>
    <property type="evidence" value="ECO:0007669"/>
    <property type="project" value="InterPro"/>
</dbReference>
<dbReference type="AlphaFoldDB" id="A0A4S8MGD0"/>
<keyword evidence="5 9" id="KW-0274">FAD</keyword>
<feature type="binding site" evidence="9">
    <location>
        <position position="240"/>
    </location>
    <ligand>
        <name>FAD</name>
        <dbReference type="ChEBI" id="CHEBI:57692"/>
    </ligand>
</feature>
<dbReference type="InterPro" id="IPR036188">
    <property type="entry name" value="FAD/NAD-bd_sf"/>
</dbReference>
<dbReference type="SUPFAM" id="SSF54373">
    <property type="entry name" value="FAD-linked reductases, C-terminal domain"/>
    <property type="match status" value="1"/>
</dbReference>
<evidence type="ECO:0000256" key="10">
    <source>
        <dbReference type="RuleBase" id="RU003968"/>
    </source>
</evidence>
<comment type="similarity">
    <text evidence="2 10">Belongs to the GMC oxidoreductase family.</text>
</comment>
<evidence type="ECO:0000256" key="5">
    <source>
        <dbReference type="ARBA" id="ARBA00022827"/>
    </source>
</evidence>
<sequence>MPISSVTDVVEKSFDYIIVGGGTTGLTIATRLSENPGISVLVLEAGAANFDHPLITKSSQHGFHFGNPDLDWCFQTTPQKHGLDVTYNWNRGKTLGGSSSINFQLWVHPPKADVDNWERLGNPGWNWDMFERYSNKVYNVDKSKLQVEGWKIWDATKSYGTGNVKVSLPNVIDSDVKFRESLIKMGIPKAPAPYHGNPNGAYINIGTYDPVDHSRVDATKAYLRPNLLRPNLVVLASALVHNIIFESAETSGDGDLVATGVQFSCINNKTCQTAYAHKEVVICAGAIKSPQILELSGIGQANVVKQIGIPLRIELPGVGENVQEHQVVGVAYELKEDCPDMTFDILRDEKEYVNQGKLFMQGKGVHTIGITNLTYAPLSAFSGLDRAKALYSTQKRKIEECINKGIYPPGLEEQYNLLLDLLDPEKGNPDVELVGFPGYISFPRPPIPGKKYYTLCAVLNHNFSRGTIHATSSNPYANPEMDPHYFENDIETQSLVETVKWLRRLAQTMPLKENLDHEHNPGPEVQTDEQLEEWVKKGSITVFHTIGSCSMLPRDKNGVVDSDLKVYGTKNVRVADLSVVPLHIACHTQSAAYVIAERAADIIRSSASY</sequence>
<keyword evidence="4" id="KW-0732">Signal</keyword>
<dbReference type="InterPro" id="IPR007867">
    <property type="entry name" value="GMC_OxRtase_C"/>
</dbReference>
<dbReference type="Proteomes" id="UP000297245">
    <property type="component" value="Unassembled WGS sequence"/>
</dbReference>
<dbReference type="PIRSF" id="PIRSF000137">
    <property type="entry name" value="Alcohol_oxidase"/>
    <property type="match status" value="1"/>
</dbReference>
<dbReference type="InterPro" id="IPR012132">
    <property type="entry name" value="GMC_OxRdtase"/>
</dbReference>
<evidence type="ECO:0000259" key="11">
    <source>
        <dbReference type="PROSITE" id="PS00623"/>
    </source>
</evidence>
<comment type="cofactor">
    <cofactor evidence="1 9">
        <name>FAD</name>
        <dbReference type="ChEBI" id="CHEBI:57692"/>
    </cofactor>
</comment>
<keyword evidence="6" id="KW-0560">Oxidoreductase</keyword>
<dbReference type="SUPFAM" id="SSF51905">
    <property type="entry name" value="FAD/NAD(P)-binding domain"/>
    <property type="match status" value="1"/>
</dbReference>
<dbReference type="InterPro" id="IPR000172">
    <property type="entry name" value="GMC_OxRdtase_N"/>
</dbReference>
<dbReference type="Pfam" id="PF05199">
    <property type="entry name" value="GMC_oxred_C"/>
    <property type="match status" value="1"/>
</dbReference>
<dbReference type="GO" id="GO:0016614">
    <property type="term" value="F:oxidoreductase activity, acting on CH-OH group of donors"/>
    <property type="evidence" value="ECO:0007669"/>
    <property type="project" value="InterPro"/>
</dbReference>
<keyword evidence="3 10" id="KW-0285">Flavoprotein</keyword>
<organism evidence="13 14">
    <name type="scientific">Dendrothele bispora (strain CBS 962.96)</name>
    <dbReference type="NCBI Taxonomy" id="1314807"/>
    <lineage>
        <taxon>Eukaryota</taxon>
        <taxon>Fungi</taxon>
        <taxon>Dikarya</taxon>
        <taxon>Basidiomycota</taxon>
        <taxon>Agaricomycotina</taxon>
        <taxon>Agaricomycetes</taxon>
        <taxon>Agaricomycetidae</taxon>
        <taxon>Agaricales</taxon>
        <taxon>Agaricales incertae sedis</taxon>
        <taxon>Dendrothele</taxon>
    </lineage>
</organism>
<evidence type="ECO:0000256" key="4">
    <source>
        <dbReference type="ARBA" id="ARBA00022729"/>
    </source>
</evidence>
<dbReference type="PANTHER" id="PTHR11552">
    <property type="entry name" value="GLUCOSE-METHANOL-CHOLINE GMC OXIDOREDUCTASE"/>
    <property type="match status" value="1"/>
</dbReference>
<feature type="active site" description="Proton donor" evidence="8">
    <location>
        <position position="544"/>
    </location>
</feature>
<dbReference type="PROSITE" id="PS00624">
    <property type="entry name" value="GMC_OXRED_2"/>
    <property type="match status" value="1"/>
</dbReference>
<reference evidence="13 14" key="1">
    <citation type="journal article" date="2019" name="Nat. Ecol. Evol.">
        <title>Megaphylogeny resolves global patterns of mushroom evolution.</title>
        <authorList>
            <person name="Varga T."/>
            <person name="Krizsan K."/>
            <person name="Foldi C."/>
            <person name="Dima B."/>
            <person name="Sanchez-Garcia M."/>
            <person name="Sanchez-Ramirez S."/>
            <person name="Szollosi G.J."/>
            <person name="Szarkandi J.G."/>
            <person name="Papp V."/>
            <person name="Albert L."/>
            <person name="Andreopoulos W."/>
            <person name="Angelini C."/>
            <person name="Antonin V."/>
            <person name="Barry K.W."/>
            <person name="Bougher N.L."/>
            <person name="Buchanan P."/>
            <person name="Buyck B."/>
            <person name="Bense V."/>
            <person name="Catcheside P."/>
            <person name="Chovatia M."/>
            <person name="Cooper J."/>
            <person name="Damon W."/>
            <person name="Desjardin D."/>
            <person name="Finy P."/>
            <person name="Geml J."/>
            <person name="Haridas S."/>
            <person name="Hughes K."/>
            <person name="Justo A."/>
            <person name="Karasinski D."/>
            <person name="Kautmanova I."/>
            <person name="Kiss B."/>
            <person name="Kocsube S."/>
            <person name="Kotiranta H."/>
            <person name="LaButti K.M."/>
            <person name="Lechner B.E."/>
            <person name="Liimatainen K."/>
            <person name="Lipzen A."/>
            <person name="Lukacs Z."/>
            <person name="Mihaltcheva S."/>
            <person name="Morgado L.N."/>
            <person name="Niskanen T."/>
            <person name="Noordeloos M.E."/>
            <person name="Ohm R.A."/>
            <person name="Ortiz-Santana B."/>
            <person name="Ovrebo C."/>
            <person name="Racz N."/>
            <person name="Riley R."/>
            <person name="Savchenko A."/>
            <person name="Shiryaev A."/>
            <person name="Soop K."/>
            <person name="Spirin V."/>
            <person name="Szebenyi C."/>
            <person name="Tomsovsky M."/>
            <person name="Tulloss R.E."/>
            <person name="Uehling J."/>
            <person name="Grigoriev I.V."/>
            <person name="Vagvolgyi C."/>
            <person name="Papp T."/>
            <person name="Martin F.M."/>
            <person name="Miettinen O."/>
            <person name="Hibbett D.S."/>
            <person name="Nagy L.G."/>
        </authorList>
    </citation>
    <scope>NUCLEOTIDE SEQUENCE [LARGE SCALE GENOMIC DNA]</scope>
    <source>
        <strain evidence="13 14">CBS 962.96</strain>
    </source>
</reference>
<evidence type="ECO:0000256" key="2">
    <source>
        <dbReference type="ARBA" id="ARBA00010790"/>
    </source>
</evidence>
<evidence type="ECO:0000259" key="12">
    <source>
        <dbReference type="PROSITE" id="PS00624"/>
    </source>
</evidence>
<feature type="domain" description="Glucose-methanol-choline oxidoreductase N-terminal" evidence="12">
    <location>
        <begin position="285"/>
        <end position="299"/>
    </location>
</feature>
<dbReference type="PROSITE" id="PS00623">
    <property type="entry name" value="GMC_OXRED_1"/>
    <property type="match status" value="1"/>
</dbReference>
<evidence type="ECO:0000313" key="13">
    <source>
        <dbReference type="EMBL" id="THV01184.1"/>
    </source>
</evidence>
<accession>A0A4S8MGD0</accession>